<dbReference type="AlphaFoldDB" id="A0A562U7C4"/>
<dbReference type="RefSeq" id="WP_144911381.1">
    <property type="nucleotide sequence ID" value="NZ_VLLI01000004.1"/>
</dbReference>
<dbReference type="Gene3D" id="1.10.10.60">
    <property type="entry name" value="Homeodomain-like"/>
    <property type="match status" value="1"/>
</dbReference>
<evidence type="ECO:0000256" key="2">
    <source>
        <dbReference type="ARBA" id="ARBA00023125"/>
    </source>
</evidence>
<comment type="caution">
    <text evidence="5">The sequence shown here is derived from an EMBL/GenBank/DDBJ whole genome shotgun (WGS) entry which is preliminary data.</text>
</comment>
<dbReference type="SUPFAM" id="SSF46689">
    <property type="entry name" value="Homeodomain-like"/>
    <property type="match status" value="1"/>
</dbReference>
<protein>
    <submittedName>
        <fullName evidence="5">AraC-like DNA-binding protein</fullName>
    </submittedName>
</protein>
<name>A0A562U7C4_9SPHI</name>
<dbReference type="InterPro" id="IPR009057">
    <property type="entry name" value="Homeodomain-like_sf"/>
</dbReference>
<evidence type="ECO:0000313" key="6">
    <source>
        <dbReference type="Proteomes" id="UP000317010"/>
    </source>
</evidence>
<organism evidence="5 6">
    <name type="scientific">Mucilaginibacter frigoritolerans</name>
    <dbReference type="NCBI Taxonomy" id="652788"/>
    <lineage>
        <taxon>Bacteria</taxon>
        <taxon>Pseudomonadati</taxon>
        <taxon>Bacteroidota</taxon>
        <taxon>Sphingobacteriia</taxon>
        <taxon>Sphingobacteriales</taxon>
        <taxon>Sphingobacteriaceae</taxon>
        <taxon>Mucilaginibacter</taxon>
    </lineage>
</organism>
<dbReference type="Pfam" id="PF12833">
    <property type="entry name" value="HTH_18"/>
    <property type="match status" value="1"/>
</dbReference>
<reference evidence="5 6" key="1">
    <citation type="submission" date="2019-07" db="EMBL/GenBank/DDBJ databases">
        <title>Genomic Encyclopedia of Archaeal and Bacterial Type Strains, Phase II (KMG-II): from individual species to whole genera.</title>
        <authorList>
            <person name="Goeker M."/>
        </authorList>
    </citation>
    <scope>NUCLEOTIDE SEQUENCE [LARGE SCALE GENOMIC DNA]</scope>
    <source>
        <strain evidence="5 6">ATCC BAA-1854</strain>
    </source>
</reference>
<keyword evidence="6" id="KW-1185">Reference proteome</keyword>
<proteinExistence type="predicted"/>
<keyword evidence="2 5" id="KW-0238">DNA-binding</keyword>
<dbReference type="OrthoDB" id="2585681at2"/>
<dbReference type="Proteomes" id="UP000317010">
    <property type="component" value="Unassembled WGS sequence"/>
</dbReference>
<dbReference type="InterPro" id="IPR037923">
    <property type="entry name" value="HTH-like"/>
</dbReference>
<keyword evidence="3" id="KW-0804">Transcription</keyword>
<dbReference type="GO" id="GO:0003700">
    <property type="term" value="F:DNA-binding transcription factor activity"/>
    <property type="evidence" value="ECO:0007669"/>
    <property type="project" value="InterPro"/>
</dbReference>
<evidence type="ECO:0000313" key="5">
    <source>
        <dbReference type="EMBL" id="TWJ01429.1"/>
    </source>
</evidence>
<evidence type="ECO:0000256" key="1">
    <source>
        <dbReference type="ARBA" id="ARBA00023015"/>
    </source>
</evidence>
<keyword evidence="1" id="KW-0805">Transcription regulation</keyword>
<dbReference type="PROSITE" id="PS01124">
    <property type="entry name" value="HTH_ARAC_FAMILY_2"/>
    <property type="match status" value="1"/>
</dbReference>
<gene>
    <name evidence="5" type="ORF">JN11_01580</name>
</gene>
<accession>A0A562U7C4</accession>
<dbReference type="PANTHER" id="PTHR43280">
    <property type="entry name" value="ARAC-FAMILY TRANSCRIPTIONAL REGULATOR"/>
    <property type="match status" value="1"/>
</dbReference>
<dbReference type="EMBL" id="VLLI01000004">
    <property type="protein sequence ID" value="TWJ01429.1"/>
    <property type="molecule type" value="Genomic_DNA"/>
</dbReference>
<feature type="domain" description="HTH araC/xylS-type" evidence="4">
    <location>
        <begin position="187"/>
        <end position="285"/>
    </location>
</feature>
<sequence length="288" mass="33217">MNQSASVKDIPIHQLNDRTSGGVEIKYFKKDEVQKEEPLGAHRDDHYIFFLMETGNASLMIDFDELFLTPASIYYILPGQVHYRIRNGAAAGWFIAIDPLIIPPSCRNVFEDHLLLQKPIALNEEQFGQCSRLLHLLEEKYRECNENPFYNAIVHSLLKAFLAIAASYFNCASNAIARPSRPAQLSQEFKKLLVQNLKTIKSPSEYAELLNVSESYLNEALKKITGFTVSYWITYEVMLEAKRLLYYSQLTVKEVAHSLGYEDHAYFSRLFKRAANVTALEFRIRYRK</sequence>
<evidence type="ECO:0000256" key="3">
    <source>
        <dbReference type="ARBA" id="ARBA00023163"/>
    </source>
</evidence>
<dbReference type="SMART" id="SM00342">
    <property type="entry name" value="HTH_ARAC"/>
    <property type="match status" value="1"/>
</dbReference>
<dbReference type="GO" id="GO:0043565">
    <property type="term" value="F:sequence-specific DNA binding"/>
    <property type="evidence" value="ECO:0007669"/>
    <property type="project" value="InterPro"/>
</dbReference>
<dbReference type="SUPFAM" id="SSF51215">
    <property type="entry name" value="Regulatory protein AraC"/>
    <property type="match status" value="1"/>
</dbReference>
<dbReference type="InterPro" id="IPR018060">
    <property type="entry name" value="HTH_AraC"/>
</dbReference>
<dbReference type="PANTHER" id="PTHR43280:SF2">
    <property type="entry name" value="HTH-TYPE TRANSCRIPTIONAL REGULATOR EXSA"/>
    <property type="match status" value="1"/>
</dbReference>
<evidence type="ECO:0000259" key="4">
    <source>
        <dbReference type="PROSITE" id="PS01124"/>
    </source>
</evidence>